<keyword evidence="1" id="KW-1133">Transmembrane helix</keyword>
<dbReference type="AlphaFoldDB" id="A0A9D9E4T3"/>
<organism evidence="2 3">
    <name type="scientific">Candidatus Ornithospirochaeta stercoripullorum</name>
    <dbReference type="NCBI Taxonomy" id="2840899"/>
    <lineage>
        <taxon>Bacteria</taxon>
        <taxon>Pseudomonadati</taxon>
        <taxon>Spirochaetota</taxon>
        <taxon>Spirochaetia</taxon>
        <taxon>Spirochaetales</taxon>
        <taxon>Spirochaetaceae</taxon>
        <taxon>Spirochaetaceae incertae sedis</taxon>
        <taxon>Candidatus Ornithospirochaeta</taxon>
    </lineage>
</organism>
<reference evidence="2" key="1">
    <citation type="submission" date="2020-10" db="EMBL/GenBank/DDBJ databases">
        <authorList>
            <person name="Gilroy R."/>
        </authorList>
    </citation>
    <scope>NUCLEOTIDE SEQUENCE</scope>
    <source>
        <strain evidence="2">7293</strain>
    </source>
</reference>
<reference evidence="2" key="2">
    <citation type="journal article" date="2021" name="PeerJ">
        <title>Extensive microbial diversity within the chicken gut microbiome revealed by metagenomics and culture.</title>
        <authorList>
            <person name="Gilroy R."/>
            <person name="Ravi A."/>
            <person name="Getino M."/>
            <person name="Pursley I."/>
            <person name="Horton D.L."/>
            <person name="Alikhan N.F."/>
            <person name="Baker D."/>
            <person name="Gharbi K."/>
            <person name="Hall N."/>
            <person name="Watson M."/>
            <person name="Adriaenssens E.M."/>
            <person name="Foster-Nyarko E."/>
            <person name="Jarju S."/>
            <person name="Secka A."/>
            <person name="Antonio M."/>
            <person name="Oren A."/>
            <person name="Chaudhuri R.R."/>
            <person name="La Ragione R."/>
            <person name="Hildebrand F."/>
            <person name="Pallen M.J."/>
        </authorList>
    </citation>
    <scope>NUCLEOTIDE SEQUENCE</scope>
    <source>
        <strain evidence="2">7293</strain>
    </source>
</reference>
<dbReference type="PANTHER" id="PTHR37314:SF4">
    <property type="entry name" value="UPF0700 TRANSMEMBRANE PROTEIN YOAK"/>
    <property type="match status" value="1"/>
</dbReference>
<feature type="transmembrane region" description="Helical" evidence="1">
    <location>
        <begin position="63"/>
        <end position="83"/>
    </location>
</feature>
<evidence type="ECO:0000256" key="1">
    <source>
        <dbReference type="SAM" id="Phobius"/>
    </source>
</evidence>
<evidence type="ECO:0000313" key="2">
    <source>
        <dbReference type="EMBL" id="MBO8437114.1"/>
    </source>
</evidence>
<keyword evidence="1" id="KW-0812">Transmembrane</keyword>
<gene>
    <name evidence="2" type="ORF">IAA97_09070</name>
</gene>
<sequence>MQEKSRNKVQASESIAVMILITLSGGLQDAYTYITRAGVFANAQTGNIVLLSRALFLSDWGRAFSYLIPITAYAAGILVAALLRHRFQKHNGILHWRHIVVLAEILLLSSVSLLPTSVNSIANAIVSFSCAMQVEAFRKARGHAYASTMCIGNLKSCMENLSDFIVEKKEGSLKNTLYYALVIIVFAAGAGSGALLSIALGIPAILFSSFLLLLSFILMLRRS</sequence>
<keyword evidence="1" id="KW-0472">Membrane</keyword>
<feature type="transmembrane region" description="Helical" evidence="1">
    <location>
        <begin position="95"/>
        <end position="114"/>
    </location>
</feature>
<comment type="caution">
    <text evidence="2">The sequence shown here is derived from an EMBL/GenBank/DDBJ whole genome shotgun (WGS) entry which is preliminary data.</text>
</comment>
<name>A0A9D9E4T3_9SPIO</name>
<dbReference type="PANTHER" id="PTHR37314">
    <property type="entry name" value="SLR0142 PROTEIN"/>
    <property type="match status" value="1"/>
</dbReference>
<feature type="transmembrane region" description="Helical" evidence="1">
    <location>
        <begin position="177"/>
        <end position="196"/>
    </location>
</feature>
<evidence type="ECO:0000313" key="3">
    <source>
        <dbReference type="Proteomes" id="UP000823615"/>
    </source>
</evidence>
<dbReference type="Pfam" id="PF06912">
    <property type="entry name" value="DUF1275"/>
    <property type="match status" value="1"/>
</dbReference>
<protein>
    <submittedName>
        <fullName evidence="2">DUF1275 domain-containing protein</fullName>
    </submittedName>
</protein>
<accession>A0A9D9E4T3</accession>
<proteinExistence type="predicted"/>
<dbReference type="EMBL" id="JADIMT010000101">
    <property type="protein sequence ID" value="MBO8437114.1"/>
    <property type="molecule type" value="Genomic_DNA"/>
</dbReference>
<dbReference type="InterPro" id="IPR010699">
    <property type="entry name" value="DUF1275"/>
</dbReference>
<dbReference type="Proteomes" id="UP000823615">
    <property type="component" value="Unassembled WGS sequence"/>
</dbReference>
<feature type="transmembrane region" description="Helical" evidence="1">
    <location>
        <begin position="202"/>
        <end position="220"/>
    </location>
</feature>